<reference evidence="2 3" key="1">
    <citation type="journal article" date="2019" name="Nat. Ecol. Evol.">
        <title>Megaphylogeny resolves global patterns of mushroom evolution.</title>
        <authorList>
            <person name="Varga T."/>
            <person name="Krizsan K."/>
            <person name="Foldi C."/>
            <person name="Dima B."/>
            <person name="Sanchez-Garcia M."/>
            <person name="Sanchez-Ramirez S."/>
            <person name="Szollosi G.J."/>
            <person name="Szarkandi J.G."/>
            <person name="Papp V."/>
            <person name="Albert L."/>
            <person name="Andreopoulos W."/>
            <person name="Angelini C."/>
            <person name="Antonin V."/>
            <person name="Barry K.W."/>
            <person name="Bougher N.L."/>
            <person name="Buchanan P."/>
            <person name="Buyck B."/>
            <person name="Bense V."/>
            <person name="Catcheside P."/>
            <person name="Chovatia M."/>
            <person name="Cooper J."/>
            <person name="Damon W."/>
            <person name="Desjardin D."/>
            <person name="Finy P."/>
            <person name="Geml J."/>
            <person name="Haridas S."/>
            <person name="Hughes K."/>
            <person name="Justo A."/>
            <person name="Karasinski D."/>
            <person name="Kautmanova I."/>
            <person name="Kiss B."/>
            <person name="Kocsube S."/>
            <person name="Kotiranta H."/>
            <person name="LaButti K.M."/>
            <person name="Lechner B.E."/>
            <person name="Liimatainen K."/>
            <person name="Lipzen A."/>
            <person name="Lukacs Z."/>
            <person name="Mihaltcheva S."/>
            <person name="Morgado L.N."/>
            <person name="Niskanen T."/>
            <person name="Noordeloos M.E."/>
            <person name="Ohm R.A."/>
            <person name="Ortiz-Santana B."/>
            <person name="Ovrebo C."/>
            <person name="Racz N."/>
            <person name="Riley R."/>
            <person name="Savchenko A."/>
            <person name="Shiryaev A."/>
            <person name="Soop K."/>
            <person name="Spirin V."/>
            <person name="Szebenyi C."/>
            <person name="Tomsovsky M."/>
            <person name="Tulloss R.E."/>
            <person name="Uehling J."/>
            <person name="Grigoriev I.V."/>
            <person name="Vagvolgyi C."/>
            <person name="Papp T."/>
            <person name="Martin F.M."/>
            <person name="Miettinen O."/>
            <person name="Hibbett D.S."/>
            <person name="Nagy L.G."/>
        </authorList>
    </citation>
    <scope>NUCLEOTIDE SEQUENCE [LARGE SCALE GENOMIC DNA]</scope>
    <source>
        <strain evidence="2 3">CBS 962.96</strain>
    </source>
</reference>
<gene>
    <name evidence="2" type="ORF">K435DRAFT_580583</name>
</gene>
<dbReference type="Proteomes" id="UP000297245">
    <property type="component" value="Unassembled WGS sequence"/>
</dbReference>
<feature type="region of interest" description="Disordered" evidence="1">
    <location>
        <begin position="1"/>
        <end position="46"/>
    </location>
</feature>
<accession>A0A4S8KTF9</accession>
<dbReference type="EMBL" id="ML180092">
    <property type="protein sequence ID" value="THU79023.1"/>
    <property type="molecule type" value="Genomic_DNA"/>
</dbReference>
<evidence type="ECO:0000256" key="1">
    <source>
        <dbReference type="SAM" id="MobiDB-lite"/>
    </source>
</evidence>
<evidence type="ECO:0000313" key="3">
    <source>
        <dbReference type="Proteomes" id="UP000297245"/>
    </source>
</evidence>
<feature type="non-terminal residue" evidence="2">
    <location>
        <position position="105"/>
    </location>
</feature>
<protein>
    <submittedName>
        <fullName evidence="2">Uncharacterized protein</fullName>
    </submittedName>
</protein>
<dbReference type="OrthoDB" id="3268967at2759"/>
<evidence type="ECO:0000313" key="2">
    <source>
        <dbReference type="EMBL" id="THU79023.1"/>
    </source>
</evidence>
<sequence>MNSWNGSTGMSMFQLKTGRSPRLLPPLTPSDINALPDKSARTGIKPASVDSLTKDSLLASKVTQAFQANKSRGSPGKFKVGDLVMLTTVHRRRQYAQAGQNRIAK</sequence>
<dbReference type="AlphaFoldDB" id="A0A4S8KTF9"/>
<proteinExistence type="predicted"/>
<organism evidence="2 3">
    <name type="scientific">Dendrothele bispora (strain CBS 962.96)</name>
    <dbReference type="NCBI Taxonomy" id="1314807"/>
    <lineage>
        <taxon>Eukaryota</taxon>
        <taxon>Fungi</taxon>
        <taxon>Dikarya</taxon>
        <taxon>Basidiomycota</taxon>
        <taxon>Agaricomycotina</taxon>
        <taxon>Agaricomycetes</taxon>
        <taxon>Agaricomycetidae</taxon>
        <taxon>Agaricales</taxon>
        <taxon>Agaricales incertae sedis</taxon>
        <taxon>Dendrothele</taxon>
    </lineage>
</organism>
<name>A0A4S8KTF9_DENBC</name>
<feature type="compositionally biased region" description="Polar residues" evidence="1">
    <location>
        <begin position="1"/>
        <end position="11"/>
    </location>
</feature>
<keyword evidence="3" id="KW-1185">Reference proteome</keyword>